<dbReference type="SMART" id="SM00342">
    <property type="entry name" value="HTH_ARAC"/>
    <property type="match status" value="1"/>
</dbReference>
<organism evidence="5 6">
    <name type="scientific">Bacillus arachidis</name>
    <dbReference type="NCBI Taxonomy" id="2819290"/>
    <lineage>
        <taxon>Bacteria</taxon>
        <taxon>Bacillati</taxon>
        <taxon>Bacillota</taxon>
        <taxon>Bacilli</taxon>
        <taxon>Bacillales</taxon>
        <taxon>Bacillaceae</taxon>
        <taxon>Bacillus</taxon>
    </lineage>
</organism>
<dbReference type="PRINTS" id="PR00032">
    <property type="entry name" value="HTHARAC"/>
</dbReference>
<feature type="domain" description="HTH araC/xylS-type" evidence="4">
    <location>
        <begin position="310"/>
        <end position="408"/>
    </location>
</feature>
<dbReference type="Gene3D" id="1.10.10.60">
    <property type="entry name" value="Homeodomain-like"/>
    <property type="match status" value="2"/>
</dbReference>
<comment type="caution">
    <text evidence="5">The sequence shown here is derived from an EMBL/GenBank/DDBJ whole genome shotgun (WGS) entry which is preliminary data.</text>
</comment>
<evidence type="ECO:0000256" key="3">
    <source>
        <dbReference type="ARBA" id="ARBA00023163"/>
    </source>
</evidence>
<dbReference type="InterPro" id="IPR009057">
    <property type="entry name" value="Homeodomain-like_sf"/>
</dbReference>
<dbReference type="PROSITE" id="PS00041">
    <property type="entry name" value="HTH_ARAC_FAMILY_1"/>
    <property type="match status" value="1"/>
</dbReference>
<protein>
    <submittedName>
        <fullName evidence="5">Helix-turn-helix domain-containing protein</fullName>
    </submittedName>
</protein>
<keyword evidence="2" id="KW-0238">DNA-binding</keyword>
<name>A0ABS3P581_9BACI</name>
<evidence type="ECO:0000313" key="5">
    <source>
        <dbReference type="EMBL" id="MBO1628349.1"/>
    </source>
</evidence>
<dbReference type="SUPFAM" id="SSF46689">
    <property type="entry name" value="Homeodomain-like"/>
    <property type="match status" value="2"/>
</dbReference>
<dbReference type="PANTHER" id="PTHR43280">
    <property type="entry name" value="ARAC-FAMILY TRANSCRIPTIONAL REGULATOR"/>
    <property type="match status" value="1"/>
</dbReference>
<sequence length="420" mass="48493">MNFSKLEDLYYICKLVFDMYKIPIFFLDKKGDVAFELSRNFQHNPLYTSKEEIFRQLFKEENFYRFPVLRETSCLENYFSINLRSNDQLSGNIIVGPVLYSRLSEVSIKGIINDLHLKINKDEMVRYYHSLPVLSNLNFLNLSMVLYYMLYQQKLDMVDILQKNMLLEKEKFEVEQPDICISEHRQNLLTHVDPLAEKKIFACIKEGKKEDLIQSLRGLSEEGNLGVLSKTSHLRSQKNSAIAAITLATRAAVDGGLFPEIAYTLSDLLIQNLEEIKESKAIIPFLENALLEFSERVKNGKLQKYSKPINACQNYIFTHLYEDITLSHLAKIAALNSSYLSFLFKKEVGISVSEYIQRAKIDEAKSLMTYTRHSLSEISTLLNFHDQSHFTKVFKKHTGVSPKQFKNGCVEFPPPTSTRA</sequence>
<keyword evidence="1" id="KW-0805">Transcription regulation</keyword>
<dbReference type="InterPro" id="IPR018060">
    <property type="entry name" value="HTH_AraC"/>
</dbReference>
<reference evidence="5 6" key="1">
    <citation type="submission" date="2021-03" db="EMBL/GenBank/DDBJ databases">
        <title>Identification of novel Bacillus strains.</title>
        <authorList>
            <person name="Xiao Z."/>
            <person name="Li Y."/>
            <person name="Shen J."/>
        </authorList>
    </citation>
    <scope>NUCLEOTIDE SEQUENCE [LARGE SCALE GENOMIC DNA]</scope>
    <source>
        <strain evidence="5 6">SY8</strain>
    </source>
</reference>
<keyword evidence="6" id="KW-1185">Reference proteome</keyword>
<evidence type="ECO:0000313" key="6">
    <source>
        <dbReference type="Proteomes" id="UP000677611"/>
    </source>
</evidence>
<evidence type="ECO:0000256" key="1">
    <source>
        <dbReference type="ARBA" id="ARBA00023015"/>
    </source>
</evidence>
<evidence type="ECO:0000256" key="2">
    <source>
        <dbReference type="ARBA" id="ARBA00023125"/>
    </source>
</evidence>
<dbReference type="InterPro" id="IPR018062">
    <property type="entry name" value="HTH_AraC-typ_CS"/>
</dbReference>
<dbReference type="RefSeq" id="WP_208019395.1">
    <property type="nucleotide sequence ID" value="NZ_JAGDQJ010000042.1"/>
</dbReference>
<keyword evidence="3" id="KW-0804">Transcription</keyword>
<dbReference type="InterPro" id="IPR020449">
    <property type="entry name" value="Tscrpt_reg_AraC-type_HTH"/>
</dbReference>
<dbReference type="Pfam" id="PF12833">
    <property type="entry name" value="HTH_18"/>
    <property type="match status" value="1"/>
</dbReference>
<dbReference type="PANTHER" id="PTHR43280:SF34">
    <property type="entry name" value="ARAC-FAMILY TRANSCRIPTIONAL REGULATOR"/>
    <property type="match status" value="1"/>
</dbReference>
<dbReference type="PROSITE" id="PS01124">
    <property type="entry name" value="HTH_ARAC_FAMILY_2"/>
    <property type="match status" value="1"/>
</dbReference>
<proteinExistence type="predicted"/>
<gene>
    <name evidence="5" type="ORF">J4P90_24750</name>
</gene>
<dbReference type="Proteomes" id="UP000677611">
    <property type="component" value="Unassembled WGS sequence"/>
</dbReference>
<accession>A0ABS3P581</accession>
<evidence type="ECO:0000259" key="4">
    <source>
        <dbReference type="PROSITE" id="PS01124"/>
    </source>
</evidence>
<dbReference type="EMBL" id="JAGDQJ010000042">
    <property type="protein sequence ID" value="MBO1628349.1"/>
    <property type="molecule type" value="Genomic_DNA"/>
</dbReference>